<evidence type="ECO:0000313" key="2">
    <source>
        <dbReference type="EMBL" id="RZU32422.1"/>
    </source>
</evidence>
<dbReference type="AlphaFoldDB" id="A0A4Q7Y646"/>
<protein>
    <submittedName>
        <fullName evidence="2">Alpha-beta hydrolase superfamily lysophospholipase</fullName>
    </submittedName>
</protein>
<dbReference type="InterPro" id="IPR022742">
    <property type="entry name" value="Hydrolase_4"/>
</dbReference>
<reference evidence="2 3" key="1">
    <citation type="submission" date="2019-02" db="EMBL/GenBank/DDBJ databases">
        <title>Sequencing the genomes of 1000 actinobacteria strains.</title>
        <authorList>
            <person name="Klenk H.-P."/>
        </authorList>
    </citation>
    <scope>NUCLEOTIDE SEQUENCE [LARGE SCALE GENOMIC DNA]</scope>
    <source>
        <strain evidence="2 3">DSM 44509</strain>
    </source>
</reference>
<evidence type="ECO:0000259" key="1">
    <source>
        <dbReference type="Pfam" id="PF12146"/>
    </source>
</evidence>
<dbReference type="Pfam" id="PF12146">
    <property type="entry name" value="Hydrolase_4"/>
    <property type="match status" value="1"/>
</dbReference>
<proteinExistence type="predicted"/>
<dbReference type="OrthoDB" id="4300699at2"/>
<dbReference type="Proteomes" id="UP000292507">
    <property type="component" value="Unassembled WGS sequence"/>
</dbReference>
<keyword evidence="3" id="KW-1185">Reference proteome</keyword>
<comment type="caution">
    <text evidence="2">The sequence shown here is derived from an EMBL/GenBank/DDBJ whole genome shotgun (WGS) entry which is preliminary data.</text>
</comment>
<dbReference type="Gene3D" id="3.40.50.1820">
    <property type="entry name" value="alpha/beta hydrolase"/>
    <property type="match status" value="1"/>
</dbReference>
<dbReference type="SUPFAM" id="SSF53474">
    <property type="entry name" value="alpha/beta-Hydrolases"/>
    <property type="match status" value="1"/>
</dbReference>
<keyword evidence="2" id="KW-0378">Hydrolase</keyword>
<accession>A0A4Q7Y646</accession>
<organism evidence="2 3">
    <name type="scientific">Blastococcus saxobsidens</name>
    <dbReference type="NCBI Taxonomy" id="138336"/>
    <lineage>
        <taxon>Bacteria</taxon>
        <taxon>Bacillati</taxon>
        <taxon>Actinomycetota</taxon>
        <taxon>Actinomycetes</taxon>
        <taxon>Geodermatophilales</taxon>
        <taxon>Geodermatophilaceae</taxon>
        <taxon>Blastococcus</taxon>
    </lineage>
</organism>
<gene>
    <name evidence="2" type="ORF">BKA19_2117</name>
</gene>
<dbReference type="InterPro" id="IPR029058">
    <property type="entry name" value="AB_hydrolase_fold"/>
</dbReference>
<feature type="domain" description="Serine aminopeptidase S33" evidence="1">
    <location>
        <begin position="100"/>
        <end position="168"/>
    </location>
</feature>
<sequence>MTVVDAGTGPVSSWATPIRVGVELVELRRADGLPIDALWYPADEPTVGMLHVHGKGSSVLNGPSRFLPPLLPGIAHLAVNMRCHDLGYTVGTDDWAVEGGMWEDLATGHLDLAAGVAHLRERGVDRVVVCGHSSGGFYAADLMPRDPAIDAWVLLSPLTTNKNPFPLWWPDPADQVRAADLARRMVADGRERDLIPVPGWYHAISAGSLVQRLEEPEGVWLANVSHATAPVLLAWGDAEPRHALWHSVFNEFAGEGDRRLVLAGAEHYYRGQECELASGIATFLDEAVGASPWPDERRPEV</sequence>
<dbReference type="EMBL" id="SHKV01000001">
    <property type="protein sequence ID" value="RZU32422.1"/>
    <property type="molecule type" value="Genomic_DNA"/>
</dbReference>
<dbReference type="RefSeq" id="WP_104528428.1">
    <property type="nucleotide sequence ID" value="NZ_POQT01000013.1"/>
</dbReference>
<name>A0A4Q7Y646_9ACTN</name>
<evidence type="ECO:0000313" key="3">
    <source>
        <dbReference type="Proteomes" id="UP000292507"/>
    </source>
</evidence>
<dbReference type="GO" id="GO:0016787">
    <property type="term" value="F:hydrolase activity"/>
    <property type="evidence" value="ECO:0007669"/>
    <property type="project" value="UniProtKB-KW"/>
</dbReference>